<dbReference type="SUPFAM" id="SSF53383">
    <property type="entry name" value="PLP-dependent transferases"/>
    <property type="match status" value="1"/>
</dbReference>
<dbReference type="GO" id="GO:0030170">
    <property type="term" value="F:pyridoxal phosphate binding"/>
    <property type="evidence" value="ECO:0007669"/>
    <property type="project" value="UniProtKB-UniRule"/>
</dbReference>
<reference evidence="14 15" key="1">
    <citation type="submission" date="2016-10" db="EMBL/GenBank/DDBJ databases">
        <authorList>
            <person name="de Groot N.N."/>
        </authorList>
    </citation>
    <scope>NUCLEOTIDE SEQUENCE [LARGE SCALE GENOMIC DNA]</scope>
    <source>
        <strain evidence="14 15">CGMCC 1.9156</strain>
    </source>
</reference>
<feature type="binding site" evidence="12">
    <location>
        <position position="136"/>
    </location>
    <ligand>
        <name>substrate</name>
    </ligand>
</feature>
<keyword evidence="9 12" id="KW-0012">Acyltransferase</keyword>
<comment type="catalytic activity">
    <reaction evidence="12">
        <text>glycine + acetyl-CoA = (2S)-2-amino-3-oxobutanoate + CoA</text>
        <dbReference type="Rhea" id="RHEA:20736"/>
        <dbReference type="ChEBI" id="CHEBI:57287"/>
        <dbReference type="ChEBI" id="CHEBI:57288"/>
        <dbReference type="ChEBI" id="CHEBI:57305"/>
        <dbReference type="ChEBI" id="CHEBI:78948"/>
        <dbReference type="EC" id="2.3.1.29"/>
    </reaction>
</comment>
<protein>
    <recommendedName>
        <fullName evidence="12">2-amino-3-ketobutyrate coenzyme A ligase</fullName>
        <shortName evidence="12">AKB ligase</shortName>
        <ecNumber evidence="12">2.3.1.29</ecNumber>
    </recommendedName>
    <alternativeName>
        <fullName evidence="12">Glycine acetyltransferase</fullName>
    </alternativeName>
</protein>
<dbReference type="InterPro" id="IPR050087">
    <property type="entry name" value="AON_synthase_class-II"/>
</dbReference>
<feature type="binding site" evidence="12">
    <location>
        <begin position="272"/>
        <end position="273"/>
    </location>
    <ligand>
        <name>pyridoxal 5'-phosphate</name>
        <dbReference type="ChEBI" id="CHEBI:597326"/>
        <note>ligand shared between dimeric partners</note>
    </ligand>
</feature>
<keyword evidence="8" id="KW-0443">Lipid metabolism</keyword>
<comment type="pathway">
    <text evidence="3">Sphingolipid metabolism.</text>
</comment>
<dbReference type="HAMAP" id="MF_00985">
    <property type="entry name" value="2am3keto_CoA_ligase"/>
    <property type="match status" value="1"/>
</dbReference>
<comment type="pathway">
    <text evidence="2">Lipid metabolism; sphingolipid metabolism.</text>
</comment>
<feature type="binding site" description="in other chain" evidence="12">
    <location>
        <begin position="239"/>
        <end position="242"/>
    </location>
    <ligand>
        <name>pyridoxal 5'-phosphate</name>
        <dbReference type="ChEBI" id="CHEBI:597326"/>
        <note>ligand shared between dimeric partners</note>
    </ligand>
</feature>
<dbReference type="InterPro" id="IPR011282">
    <property type="entry name" value="2am3keto_CoA_ligase"/>
</dbReference>
<organism evidence="14 15">
    <name type="scientific">Sunxiuqinia elliptica</name>
    <dbReference type="NCBI Taxonomy" id="655355"/>
    <lineage>
        <taxon>Bacteria</taxon>
        <taxon>Pseudomonadati</taxon>
        <taxon>Bacteroidota</taxon>
        <taxon>Bacteroidia</taxon>
        <taxon>Marinilabiliales</taxon>
        <taxon>Prolixibacteraceae</taxon>
        <taxon>Sunxiuqinia</taxon>
    </lineage>
</organism>
<evidence type="ECO:0000256" key="8">
    <source>
        <dbReference type="ARBA" id="ARBA00023098"/>
    </source>
</evidence>
<dbReference type="AlphaFoldDB" id="A0A1I2CN71"/>
<evidence type="ECO:0000313" key="15">
    <source>
        <dbReference type="Proteomes" id="UP000198964"/>
    </source>
</evidence>
<evidence type="ECO:0000256" key="1">
    <source>
        <dbReference type="ARBA" id="ARBA00004746"/>
    </source>
</evidence>
<dbReference type="Pfam" id="PF00155">
    <property type="entry name" value="Aminotran_1_2"/>
    <property type="match status" value="1"/>
</dbReference>
<comment type="function">
    <text evidence="11">Involved in de novo bacterial ceramide synthesis. Catalyzes the condensation of L-serine with palmitoyl-CoA (hexadecanoyl-CoA) to produce 3-oxosphinganine. Also capable of using alanine as substrate leading to the formation of 1-deoxysphinganine (1-deoxySa). Contributes to the levels of endogenous sphingolipids in its host.</text>
</comment>
<dbReference type="FunFam" id="3.40.640.10:FF:000006">
    <property type="entry name" value="5-aminolevulinate synthase, mitochondrial"/>
    <property type="match status" value="1"/>
</dbReference>
<dbReference type="NCBIfam" id="TIGR01822">
    <property type="entry name" value="2am3keto_CoA"/>
    <property type="match status" value="1"/>
</dbReference>
<keyword evidence="6 12" id="KW-0663">Pyridoxal phosphate</keyword>
<evidence type="ECO:0000256" key="9">
    <source>
        <dbReference type="ARBA" id="ARBA00023315"/>
    </source>
</evidence>
<evidence type="ECO:0000256" key="10">
    <source>
        <dbReference type="ARBA" id="ARBA00047854"/>
    </source>
</evidence>
<dbReference type="Gene3D" id="3.40.640.10">
    <property type="entry name" value="Type I PLP-dependent aspartate aminotransferase-like (Major domain)"/>
    <property type="match status" value="1"/>
</dbReference>
<comment type="subunit">
    <text evidence="12">Homodimer.</text>
</comment>
<feature type="domain" description="Aminotransferase class I/classII large" evidence="13">
    <location>
        <begin position="43"/>
        <end position="385"/>
    </location>
</feature>
<dbReference type="GO" id="GO:0016874">
    <property type="term" value="F:ligase activity"/>
    <property type="evidence" value="ECO:0007669"/>
    <property type="project" value="UniProtKB-KW"/>
</dbReference>
<accession>A0A1I2CN71</accession>
<evidence type="ECO:0000256" key="6">
    <source>
        <dbReference type="ARBA" id="ARBA00022898"/>
    </source>
</evidence>
<comment type="similarity">
    <text evidence="4">Belongs to the class-II pyridoxal-phosphate-dependent aminotransferase family. BioF subfamily.</text>
</comment>
<sequence>MYGKIKQDLQQTLEELKAQGLYKTERIITSSQSSKIQVESGQEVLNFCANNYLGLANHPEVVKAAQDVMNDWGFGLSSVRFICGTQAIHKELEVKTSEFLGTEDTILYCAAFDANGGVFEPLLGPESAIISDELNHASIIDGVRLCKAQRFRYKHSNMEELEQCLIDSQSAKYRIVVTDGVFSMDGDLAKLPEIVELCEKYDAMVMVDDSHASGYIGATGRGTAEHFGLLGKIDIITTTFGKALGGGNGGCTSGRKEIIEMLRQRSRPYLFSNTLSPATVGATLKVIEMLSSSSELQNRTMENANRFRSKMEAAGFDLVKGETAIVPVMLYDAPLAVKFADKLLEEGIYVIGFVYPVVPKGKARIRVQLSAAHTNEQIDQSVEAFIKVGKELGVI</sequence>
<keyword evidence="5 12" id="KW-0808">Transferase</keyword>
<comment type="caution">
    <text evidence="12">Lacks conserved residue(s) required for the propagation of feature annotation.</text>
</comment>
<feature type="binding site" evidence="12">
    <location>
        <position position="366"/>
    </location>
    <ligand>
        <name>substrate</name>
    </ligand>
</feature>
<dbReference type="EC" id="2.3.1.29" evidence="12"/>
<evidence type="ECO:0000256" key="7">
    <source>
        <dbReference type="ARBA" id="ARBA00022919"/>
    </source>
</evidence>
<dbReference type="RefSeq" id="WP_093918488.1">
    <property type="nucleotide sequence ID" value="NZ_FONW01000001.1"/>
</dbReference>
<dbReference type="UniPathway" id="UPA00046">
    <property type="reaction ID" value="UER00506"/>
</dbReference>
<evidence type="ECO:0000256" key="11">
    <source>
        <dbReference type="ARBA" id="ARBA00055827"/>
    </source>
</evidence>
<feature type="binding site" description="in other chain" evidence="12">
    <location>
        <begin position="208"/>
        <end position="211"/>
    </location>
    <ligand>
        <name>pyridoxal 5'-phosphate</name>
        <dbReference type="ChEBI" id="CHEBI:597326"/>
        <note>ligand shared between dimeric partners</note>
    </ligand>
</feature>
<dbReference type="NCBIfam" id="NF005394">
    <property type="entry name" value="PRK06939.1"/>
    <property type="match status" value="1"/>
</dbReference>
<dbReference type="GO" id="GO:0004758">
    <property type="term" value="F:serine C-palmitoyltransferase activity"/>
    <property type="evidence" value="ECO:0007669"/>
    <property type="project" value="UniProtKB-EC"/>
</dbReference>
<name>A0A1I2CN71_9BACT</name>
<evidence type="ECO:0000256" key="12">
    <source>
        <dbReference type="HAMAP-Rule" id="MF_00985"/>
    </source>
</evidence>
<comment type="pathway">
    <text evidence="12">Amino-acid degradation; L-threonine degradation via oxydo-reductase pathway; glycine from L-threonine: step 2/2.</text>
</comment>
<feature type="binding site" description="in other chain" evidence="12">
    <location>
        <position position="183"/>
    </location>
    <ligand>
        <name>pyridoxal 5'-phosphate</name>
        <dbReference type="ChEBI" id="CHEBI:597326"/>
        <note>ligand shared between dimeric partners</note>
    </ligand>
</feature>
<dbReference type="STRING" id="655355.SAMN05216283_101783"/>
<dbReference type="InterPro" id="IPR004839">
    <property type="entry name" value="Aminotransferase_I/II_large"/>
</dbReference>
<dbReference type="GO" id="GO:0005737">
    <property type="term" value="C:cytoplasm"/>
    <property type="evidence" value="ECO:0007669"/>
    <property type="project" value="UniProtKB-ARBA"/>
</dbReference>
<gene>
    <name evidence="12" type="primary">kbl</name>
    <name evidence="14" type="ORF">SAMN05216283_101783</name>
</gene>
<comment type="cofactor">
    <cofactor evidence="12">
        <name>pyridoxal 5'-phosphate</name>
        <dbReference type="ChEBI" id="CHEBI:597326"/>
    </cofactor>
    <text evidence="12">Binds 1 pyridoxal phosphate per subunit.</text>
</comment>
<evidence type="ECO:0000256" key="2">
    <source>
        <dbReference type="ARBA" id="ARBA00004760"/>
    </source>
</evidence>
<comment type="pathway">
    <text evidence="1">Cofactor biosynthesis; biotin biosynthesis.</text>
</comment>
<evidence type="ECO:0000259" key="13">
    <source>
        <dbReference type="Pfam" id="PF00155"/>
    </source>
</evidence>
<dbReference type="CDD" id="cd06454">
    <property type="entry name" value="KBL_like"/>
    <property type="match status" value="1"/>
</dbReference>
<comment type="function">
    <text evidence="12">Catalyzes the cleavage of 2-amino-3-ketobutyrate to glycine and acetyl-CoA.</text>
</comment>
<dbReference type="GO" id="GO:0008890">
    <property type="term" value="F:glycine C-acetyltransferase activity"/>
    <property type="evidence" value="ECO:0007669"/>
    <property type="project" value="UniProtKB-UniRule"/>
</dbReference>
<dbReference type="PANTHER" id="PTHR13693">
    <property type="entry name" value="CLASS II AMINOTRANSFERASE/8-AMINO-7-OXONONANOATE SYNTHASE"/>
    <property type="match status" value="1"/>
</dbReference>
<dbReference type="GO" id="GO:0016020">
    <property type="term" value="C:membrane"/>
    <property type="evidence" value="ECO:0007669"/>
    <property type="project" value="GOC"/>
</dbReference>
<keyword evidence="15" id="KW-1185">Reference proteome</keyword>
<dbReference type="Gene3D" id="3.90.1150.10">
    <property type="entry name" value="Aspartate Aminotransferase, domain 1"/>
    <property type="match status" value="1"/>
</dbReference>
<comment type="catalytic activity">
    <reaction evidence="10">
        <text>L-serine + hexadecanoyl-CoA + H(+) = 3-oxosphinganine + CO2 + CoA</text>
        <dbReference type="Rhea" id="RHEA:14761"/>
        <dbReference type="ChEBI" id="CHEBI:15378"/>
        <dbReference type="ChEBI" id="CHEBI:16526"/>
        <dbReference type="ChEBI" id="CHEBI:33384"/>
        <dbReference type="ChEBI" id="CHEBI:57287"/>
        <dbReference type="ChEBI" id="CHEBI:57379"/>
        <dbReference type="ChEBI" id="CHEBI:58299"/>
        <dbReference type="EC" id="2.3.1.50"/>
    </reaction>
    <physiologicalReaction direction="left-to-right" evidence="10">
        <dbReference type="Rhea" id="RHEA:14762"/>
    </physiologicalReaction>
</comment>
<evidence type="ECO:0000256" key="4">
    <source>
        <dbReference type="ARBA" id="ARBA00010008"/>
    </source>
</evidence>
<dbReference type="InterPro" id="IPR015421">
    <property type="entry name" value="PyrdxlP-dep_Trfase_major"/>
</dbReference>
<feature type="modified residue" description="N6-(pyridoxal phosphate)lysine" evidence="12">
    <location>
        <position position="242"/>
    </location>
</feature>
<dbReference type="Proteomes" id="UP000198964">
    <property type="component" value="Unassembled WGS sequence"/>
</dbReference>
<proteinExistence type="inferred from homology"/>
<dbReference type="PANTHER" id="PTHR13693:SF102">
    <property type="entry name" value="2-AMINO-3-KETOBUTYRATE COENZYME A LIGASE, MITOCHONDRIAL"/>
    <property type="match status" value="1"/>
</dbReference>
<evidence type="ECO:0000313" key="14">
    <source>
        <dbReference type="EMBL" id="SFE69771.1"/>
    </source>
</evidence>
<dbReference type="FunFam" id="3.90.1150.10:FF:000004">
    <property type="entry name" value="2-amino-3-ketobutyrate coenzyme A ligase"/>
    <property type="match status" value="1"/>
</dbReference>
<keyword evidence="7" id="KW-0746">Sphingolipid metabolism</keyword>
<dbReference type="EMBL" id="FONW01000001">
    <property type="protein sequence ID" value="SFE69771.1"/>
    <property type="molecule type" value="Genomic_DNA"/>
</dbReference>
<keyword evidence="14" id="KW-0436">Ligase</keyword>
<evidence type="ECO:0000256" key="5">
    <source>
        <dbReference type="ARBA" id="ARBA00022679"/>
    </source>
</evidence>
<dbReference type="InterPro" id="IPR015422">
    <property type="entry name" value="PyrdxlP-dep_Trfase_small"/>
</dbReference>
<dbReference type="InterPro" id="IPR015424">
    <property type="entry name" value="PyrdxlP-dep_Trfase"/>
</dbReference>
<evidence type="ECO:0000256" key="3">
    <source>
        <dbReference type="ARBA" id="ARBA00004991"/>
    </source>
</evidence>
<dbReference type="GO" id="GO:0030148">
    <property type="term" value="P:sphingolipid biosynthetic process"/>
    <property type="evidence" value="ECO:0007669"/>
    <property type="project" value="UniProtKB-ARBA"/>
</dbReference>
<dbReference type="GO" id="GO:0019518">
    <property type="term" value="P:L-threonine catabolic process to glycine"/>
    <property type="evidence" value="ECO:0007669"/>
    <property type="project" value="UniProtKB-UniRule"/>
</dbReference>